<evidence type="ECO:0000259" key="7">
    <source>
        <dbReference type="Pfam" id="PF01728"/>
    </source>
</evidence>
<dbReference type="InterPro" id="IPR029063">
    <property type="entry name" value="SAM-dependent_MTases_sf"/>
</dbReference>
<accession>A0ABQ7S5I4</accession>
<dbReference type="InterPro" id="IPR015507">
    <property type="entry name" value="rRNA-MeTfrase_E"/>
</dbReference>
<name>A0ABQ7S5I4_9ACAR</name>
<feature type="non-terminal residue" evidence="8">
    <location>
        <position position="1"/>
    </location>
</feature>
<dbReference type="PIRSF" id="PIRSF005461">
    <property type="entry name" value="23S_rRNA_mtase"/>
    <property type="match status" value="1"/>
</dbReference>
<evidence type="ECO:0000256" key="4">
    <source>
        <dbReference type="ARBA" id="ARBA00022679"/>
    </source>
</evidence>
<evidence type="ECO:0000313" key="8">
    <source>
        <dbReference type="EMBL" id="KAG9508500.1"/>
    </source>
</evidence>
<protein>
    <recommendedName>
        <fullName evidence="6">rRNA methyltransferase 2, mitochondrial</fullName>
    </recommendedName>
</protein>
<evidence type="ECO:0000256" key="2">
    <source>
        <dbReference type="ARBA" id="ARBA00022552"/>
    </source>
</evidence>
<dbReference type="HAMAP" id="MF_01547">
    <property type="entry name" value="RNA_methyltr_E"/>
    <property type="match status" value="1"/>
</dbReference>
<evidence type="ECO:0000313" key="9">
    <source>
        <dbReference type="Proteomes" id="UP000825002"/>
    </source>
</evidence>
<dbReference type="Pfam" id="PF01728">
    <property type="entry name" value="FtsJ"/>
    <property type="match status" value="1"/>
</dbReference>
<keyword evidence="2" id="KW-0698">rRNA processing</keyword>
<dbReference type="Proteomes" id="UP000825002">
    <property type="component" value="Unassembled WGS sequence"/>
</dbReference>
<reference evidence="8 9" key="1">
    <citation type="submission" date="2020-10" db="EMBL/GenBank/DDBJ databases">
        <authorList>
            <person name="Klimov P.B."/>
            <person name="Dyachkov S.M."/>
            <person name="Chetverikov P.E."/>
        </authorList>
    </citation>
    <scope>NUCLEOTIDE SEQUENCE [LARGE SCALE GENOMIC DNA]</scope>
    <source>
        <strain evidence="8">BMOC 18-1129-001#AD2665</strain>
        <tissue evidence="8">Entire mites</tissue>
    </source>
</reference>
<keyword evidence="3 8" id="KW-0489">Methyltransferase</keyword>
<evidence type="ECO:0000256" key="1">
    <source>
        <dbReference type="ARBA" id="ARBA00009258"/>
    </source>
</evidence>
<dbReference type="Gene3D" id="3.40.50.150">
    <property type="entry name" value="Vaccinia Virus protein VP39"/>
    <property type="match status" value="1"/>
</dbReference>
<dbReference type="EMBL" id="JAIFTH010001557">
    <property type="protein sequence ID" value="KAG9508500.1"/>
    <property type="molecule type" value="Genomic_DNA"/>
</dbReference>
<keyword evidence="4" id="KW-0808">Transferase</keyword>
<gene>
    <name evidence="8" type="ORF">GZH46_03000</name>
</gene>
<dbReference type="PANTHER" id="PTHR10920">
    <property type="entry name" value="RIBOSOMAL RNA METHYLTRANSFERASE"/>
    <property type="match status" value="1"/>
</dbReference>
<sequence>MLNTTVSLTKNLSSLSPSCSLPLRRASSHSSSQWVERQNRDIYVRKARYDNYRARSAYKLIQLDDKFKFLRPGHFVVECGAAPGAWTQVICERLELKKDDENLPLKERKSTCLAIDLRDFEGVDGAICLGNVDFCSPFTQAKLLNWLDGQRIDCLLSDMAPTATGIKSYDHETIINLNKRLLRFGRQVLKGGSGVIVCKIWDGAFANELKDELRTCFQYVKTHKPQASRSDSSESYIIARDFRLSACQPLK</sequence>
<dbReference type="GO" id="GO:0032259">
    <property type="term" value="P:methylation"/>
    <property type="evidence" value="ECO:0007669"/>
    <property type="project" value="UniProtKB-KW"/>
</dbReference>
<feature type="domain" description="Ribosomal RNA methyltransferase FtsJ" evidence="7">
    <location>
        <begin position="52"/>
        <end position="242"/>
    </location>
</feature>
<comment type="similarity">
    <text evidence="1">Belongs to the class I-like SAM-binding methyltransferase superfamily. RNA methyltransferase RlmE family.</text>
</comment>
<dbReference type="InterPro" id="IPR002877">
    <property type="entry name" value="RNA_MeTrfase_FtsJ_dom"/>
</dbReference>
<evidence type="ECO:0000256" key="5">
    <source>
        <dbReference type="ARBA" id="ARBA00022691"/>
    </source>
</evidence>
<keyword evidence="5" id="KW-0949">S-adenosyl-L-methionine</keyword>
<dbReference type="InterPro" id="IPR050082">
    <property type="entry name" value="RNA_methyltr_RlmE"/>
</dbReference>
<evidence type="ECO:0000256" key="3">
    <source>
        <dbReference type="ARBA" id="ARBA00022603"/>
    </source>
</evidence>
<comment type="caution">
    <text evidence="8">The sequence shown here is derived from an EMBL/GenBank/DDBJ whole genome shotgun (WGS) entry which is preliminary data.</text>
</comment>
<dbReference type="PANTHER" id="PTHR10920:SF18">
    <property type="entry name" value="RRNA METHYLTRANSFERASE 2, MITOCHONDRIAL"/>
    <property type="match status" value="1"/>
</dbReference>
<proteinExistence type="inferred from homology"/>
<organism evidence="8 9">
    <name type="scientific">Fragariocoptes setiger</name>
    <dbReference type="NCBI Taxonomy" id="1670756"/>
    <lineage>
        <taxon>Eukaryota</taxon>
        <taxon>Metazoa</taxon>
        <taxon>Ecdysozoa</taxon>
        <taxon>Arthropoda</taxon>
        <taxon>Chelicerata</taxon>
        <taxon>Arachnida</taxon>
        <taxon>Acari</taxon>
        <taxon>Acariformes</taxon>
        <taxon>Trombidiformes</taxon>
        <taxon>Prostigmata</taxon>
        <taxon>Eupodina</taxon>
        <taxon>Eriophyoidea</taxon>
        <taxon>Phytoptidae</taxon>
        <taxon>Fragariocoptes</taxon>
    </lineage>
</organism>
<keyword evidence="9" id="KW-1185">Reference proteome</keyword>
<dbReference type="SUPFAM" id="SSF53335">
    <property type="entry name" value="S-adenosyl-L-methionine-dependent methyltransferases"/>
    <property type="match status" value="1"/>
</dbReference>
<dbReference type="GO" id="GO:0008168">
    <property type="term" value="F:methyltransferase activity"/>
    <property type="evidence" value="ECO:0007669"/>
    <property type="project" value="UniProtKB-KW"/>
</dbReference>
<evidence type="ECO:0000256" key="6">
    <source>
        <dbReference type="ARBA" id="ARBA00041184"/>
    </source>
</evidence>